<keyword evidence="1" id="KW-0732">Signal</keyword>
<dbReference type="AlphaFoldDB" id="A0A4R5NMI8"/>
<evidence type="ECO:0000256" key="1">
    <source>
        <dbReference type="SAM" id="SignalP"/>
    </source>
</evidence>
<accession>A0A4R5NMI8</accession>
<organism evidence="2 3">
    <name type="scientific">Secundilactobacillus malefermentans</name>
    <dbReference type="NCBI Taxonomy" id="176292"/>
    <lineage>
        <taxon>Bacteria</taxon>
        <taxon>Bacillati</taxon>
        <taxon>Bacillota</taxon>
        <taxon>Bacilli</taxon>
        <taxon>Lactobacillales</taxon>
        <taxon>Lactobacillaceae</taxon>
        <taxon>Secundilactobacillus</taxon>
    </lineage>
</organism>
<keyword evidence="3" id="KW-1185">Reference proteome</keyword>
<evidence type="ECO:0000313" key="3">
    <source>
        <dbReference type="Proteomes" id="UP000294854"/>
    </source>
</evidence>
<dbReference type="RefSeq" id="WP_010619982.1">
    <property type="nucleotide sequence ID" value="NZ_CP042371.1"/>
</dbReference>
<comment type="caution">
    <text evidence="2">The sequence shown here is derived from an EMBL/GenBank/DDBJ whole genome shotgun (WGS) entry which is preliminary data.</text>
</comment>
<name>A0A4R5NMI8_9LACO</name>
<dbReference type="OrthoDB" id="2297036at2"/>
<sequence>MNRFIKFSLLTSAAAVAGYVALNRNETIAFATKTADKFSEKKQDLANWNRSKKAVTGNLKKLKSSIEEAPPLLDELQSDIDKFQYKIQPYLDKIESVTNNLQK</sequence>
<evidence type="ECO:0000313" key="2">
    <source>
        <dbReference type="EMBL" id="TDG75878.1"/>
    </source>
</evidence>
<dbReference type="EMBL" id="PUFO01000063">
    <property type="protein sequence ID" value="TDG75878.1"/>
    <property type="molecule type" value="Genomic_DNA"/>
</dbReference>
<proteinExistence type="predicted"/>
<dbReference type="STRING" id="1122149.FD44_GL000699"/>
<reference evidence="2 3" key="1">
    <citation type="journal article" date="2019" name="Appl. Microbiol. Biotechnol.">
        <title>Uncovering carbohydrate metabolism through a genotype-phenotype association study of 56 lactic acid bacteria genomes.</title>
        <authorList>
            <person name="Buron-Moles G."/>
            <person name="Chailyan A."/>
            <person name="Dolejs I."/>
            <person name="Forster J."/>
            <person name="Miks M.H."/>
        </authorList>
    </citation>
    <scope>NUCLEOTIDE SEQUENCE [LARGE SCALE GENOMIC DNA]</scope>
    <source>
        <strain evidence="2 3">ATCC 49373</strain>
    </source>
</reference>
<feature type="chain" id="PRO_5039487724" evidence="1">
    <location>
        <begin position="18"/>
        <end position="103"/>
    </location>
</feature>
<gene>
    <name evidence="2" type="ORF">C5L31_000654</name>
</gene>
<feature type="signal peptide" evidence="1">
    <location>
        <begin position="1"/>
        <end position="17"/>
    </location>
</feature>
<protein>
    <submittedName>
        <fullName evidence="2">Uncharacterized protein</fullName>
    </submittedName>
</protein>
<dbReference type="Proteomes" id="UP000294854">
    <property type="component" value="Unassembled WGS sequence"/>
</dbReference>